<gene>
    <name evidence="2" type="ORF">R3P38DRAFT_2811967</name>
</gene>
<comment type="caution">
    <text evidence="2">The sequence shown here is derived from an EMBL/GenBank/DDBJ whole genome shotgun (WGS) entry which is preliminary data.</text>
</comment>
<evidence type="ECO:0000313" key="2">
    <source>
        <dbReference type="EMBL" id="KAK6974404.1"/>
    </source>
</evidence>
<evidence type="ECO:0000256" key="1">
    <source>
        <dbReference type="SAM" id="MobiDB-lite"/>
    </source>
</evidence>
<sequence>MGEGKGDERRREELHAEVAVGKRGVGGTCREGDEEEGRRRGERGVRDGGEQEERTSRSTSRKGRRGRGGETKDKVMVQLELLVVVDAGAALVACAHIPLQITYIFLTTTICNYP</sequence>
<organism evidence="2 3">
    <name type="scientific">Favolaschia claudopus</name>
    <dbReference type="NCBI Taxonomy" id="2862362"/>
    <lineage>
        <taxon>Eukaryota</taxon>
        <taxon>Fungi</taxon>
        <taxon>Dikarya</taxon>
        <taxon>Basidiomycota</taxon>
        <taxon>Agaricomycotina</taxon>
        <taxon>Agaricomycetes</taxon>
        <taxon>Agaricomycetidae</taxon>
        <taxon>Agaricales</taxon>
        <taxon>Marasmiineae</taxon>
        <taxon>Mycenaceae</taxon>
        <taxon>Favolaschia</taxon>
    </lineage>
</organism>
<feature type="compositionally biased region" description="Basic and acidic residues" evidence="1">
    <location>
        <begin position="36"/>
        <end position="56"/>
    </location>
</feature>
<dbReference type="EMBL" id="JAWWNJ010000184">
    <property type="protein sequence ID" value="KAK6974404.1"/>
    <property type="molecule type" value="Genomic_DNA"/>
</dbReference>
<proteinExistence type="predicted"/>
<evidence type="ECO:0000313" key="3">
    <source>
        <dbReference type="Proteomes" id="UP001362999"/>
    </source>
</evidence>
<name>A0AAV9Z7N5_9AGAR</name>
<feature type="region of interest" description="Disordered" evidence="1">
    <location>
        <begin position="1"/>
        <end position="71"/>
    </location>
</feature>
<reference evidence="2 3" key="1">
    <citation type="journal article" date="2024" name="J Genomics">
        <title>Draft genome sequencing and assembly of Favolaschia claudopus CIRM-BRFM 2984 isolated from oak limbs.</title>
        <authorList>
            <person name="Navarro D."/>
            <person name="Drula E."/>
            <person name="Chaduli D."/>
            <person name="Cazenave R."/>
            <person name="Ahrendt S."/>
            <person name="Wang J."/>
            <person name="Lipzen A."/>
            <person name="Daum C."/>
            <person name="Barry K."/>
            <person name="Grigoriev I.V."/>
            <person name="Favel A."/>
            <person name="Rosso M.N."/>
            <person name="Martin F."/>
        </authorList>
    </citation>
    <scope>NUCLEOTIDE SEQUENCE [LARGE SCALE GENOMIC DNA]</scope>
    <source>
        <strain evidence="2 3">CIRM-BRFM 2984</strain>
    </source>
</reference>
<keyword evidence="3" id="KW-1185">Reference proteome</keyword>
<dbReference type="AlphaFoldDB" id="A0AAV9Z7N5"/>
<protein>
    <submittedName>
        <fullName evidence="2">Uncharacterized protein</fullName>
    </submittedName>
</protein>
<accession>A0AAV9Z7N5</accession>
<feature type="compositionally biased region" description="Basic and acidic residues" evidence="1">
    <location>
        <begin position="1"/>
        <end position="16"/>
    </location>
</feature>
<dbReference type="Proteomes" id="UP001362999">
    <property type="component" value="Unassembled WGS sequence"/>
</dbReference>